<proteinExistence type="predicted"/>
<reference evidence="2" key="1">
    <citation type="journal article" date="2019" name="Plant Biotechnol. J.">
        <title>Genome sequencing of the Australian wild diploid species Gossypium australe highlights disease resistance and delayed gland morphogenesis.</title>
        <authorList>
            <person name="Cai Y."/>
            <person name="Cai X."/>
            <person name="Wang Q."/>
            <person name="Wang P."/>
            <person name="Zhang Y."/>
            <person name="Cai C."/>
            <person name="Xu Y."/>
            <person name="Wang K."/>
            <person name="Zhou Z."/>
            <person name="Wang C."/>
            <person name="Geng S."/>
            <person name="Li B."/>
            <person name="Dong Q."/>
            <person name="Hou Y."/>
            <person name="Wang H."/>
            <person name="Ai P."/>
            <person name="Liu Z."/>
            <person name="Yi F."/>
            <person name="Sun M."/>
            <person name="An G."/>
            <person name="Cheng J."/>
            <person name="Zhang Y."/>
            <person name="Shi Q."/>
            <person name="Xie Y."/>
            <person name="Shi X."/>
            <person name="Chang Y."/>
            <person name="Huang F."/>
            <person name="Chen Y."/>
            <person name="Hong S."/>
            <person name="Mi L."/>
            <person name="Sun Q."/>
            <person name="Zhang L."/>
            <person name="Zhou B."/>
            <person name="Peng R."/>
            <person name="Zhang X."/>
            <person name="Liu F."/>
        </authorList>
    </citation>
    <scope>NUCLEOTIDE SEQUENCE [LARGE SCALE GENOMIC DNA]</scope>
    <source>
        <strain evidence="2">cv. PA1801</strain>
    </source>
</reference>
<keyword evidence="2" id="KW-1185">Reference proteome</keyword>
<sequence>MRPTKAPDSNSKDVEIFFLGILNYGKGFDSLNLTYIVLIPKILNPTSLFVHDYLQNYGENNSKLPSIIHWEMY</sequence>
<comment type="caution">
    <text evidence="1">The sequence shown here is derived from an EMBL/GenBank/DDBJ whole genome shotgun (WGS) entry which is preliminary data.</text>
</comment>
<dbReference type="OrthoDB" id="7763192at2759"/>
<name>A0A5B6VUE1_9ROSI</name>
<gene>
    <name evidence="1" type="ORF">EPI10_023329</name>
</gene>
<dbReference type="EMBL" id="SMMG02000005">
    <property type="protein sequence ID" value="KAA3472906.1"/>
    <property type="molecule type" value="Genomic_DNA"/>
</dbReference>
<dbReference type="Proteomes" id="UP000325315">
    <property type="component" value="Unassembled WGS sequence"/>
</dbReference>
<protein>
    <submittedName>
        <fullName evidence="1">Uncharacterized protein</fullName>
    </submittedName>
</protein>
<organism evidence="1 2">
    <name type="scientific">Gossypium australe</name>
    <dbReference type="NCBI Taxonomy" id="47621"/>
    <lineage>
        <taxon>Eukaryota</taxon>
        <taxon>Viridiplantae</taxon>
        <taxon>Streptophyta</taxon>
        <taxon>Embryophyta</taxon>
        <taxon>Tracheophyta</taxon>
        <taxon>Spermatophyta</taxon>
        <taxon>Magnoliopsida</taxon>
        <taxon>eudicotyledons</taxon>
        <taxon>Gunneridae</taxon>
        <taxon>Pentapetalae</taxon>
        <taxon>rosids</taxon>
        <taxon>malvids</taxon>
        <taxon>Malvales</taxon>
        <taxon>Malvaceae</taxon>
        <taxon>Malvoideae</taxon>
        <taxon>Gossypium</taxon>
    </lineage>
</organism>
<dbReference type="AlphaFoldDB" id="A0A5B6VUE1"/>
<evidence type="ECO:0000313" key="1">
    <source>
        <dbReference type="EMBL" id="KAA3472906.1"/>
    </source>
</evidence>
<accession>A0A5B6VUE1</accession>
<evidence type="ECO:0000313" key="2">
    <source>
        <dbReference type="Proteomes" id="UP000325315"/>
    </source>
</evidence>